<dbReference type="InterPro" id="IPR050367">
    <property type="entry name" value="APC_superfamily"/>
</dbReference>
<feature type="transmembrane region" description="Helical" evidence="6">
    <location>
        <begin position="12"/>
        <end position="34"/>
    </location>
</feature>
<feature type="transmembrane region" description="Helical" evidence="6">
    <location>
        <begin position="340"/>
        <end position="359"/>
    </location>
</feature>
<evidence type="ECO:0000256" key="4">
    <source>
        <dbReference type="ARBA" id="ARBA00022989"/>
    </source>
</evidence>
<evidence type="ECO:0000256" key="2">
    <source>
        <dbReference type="ARBA" id="ARBA00022475"/>
    </source>
</evidence>
<dbReference type="RefSeq" id="WP_163733503.1">
    <property type="nucleotide sequence ID" value="NZ_JAAGOA010000003.1"/>
</dbReference>
<evidence type="ECO:0000313" key="8">
    <source>
        <dbReference type="Proteomes" id="UP000475214"/>
    </source>
</evidence>
<dbReference type="PIRSF" id="PIRSF006060">
    <property type="entry name" value="AA_transporter"/>
    <property type="match status" value="1"/>
</dbReference>
<dbReference type="InterPro" id="IPR002293">
    <property type="entry name" value="AA/rel_permease1"/>
</dbReference>
<dbReference type="AlphaFoldDB" id="A0A6L9S349"/>
<dbReference type="GO" id="GO:0005886">
    <property type="term" value="C:plasma membrane"/>
    <property type="evidence" value="ECO:0007669"/>
    <property type="project" value="UniProtKB-SubCell"/>
</dbReference>
<dbReference type="PANTHER" id="PTHR42770:SF7">
    <property type="entry name" value="MEMBRANE PROTEIN"/>
    <property type="match status" value="1"/>
</dbReference>
<feature type="transmembrane region" description="Helical" evidence="6">
    <location>
        <begin position="148"/>
        <end position="169"/>
    </location>
</feature>
<feature type="transmembrane region" description="Helical" evidence="6">
    <location>
        <begin position="222"/>
        <end position="242"/>
    </location>
</feature>
<evidence type="ECO:0000256" key="5">
    <source>
        <dbReference type="ARBA" id="ARBA00023136"/>
    </source>
</evidence>
<dbReference type="Gene3D" id="1.20.1740.10">
    <property type="entry name" value="Amino acid/polyamine transporter I"/>
    <property type="match status" value="1"/>
</dbReference>
<comment type="subcellular location">
    <subcellularLocation>
        <location evidence="1">Cell membrane</location>
        <topology evidence="1">Multi-pass membrane protein</topology>
    </subcellularLocation>
</comment>
<feature type="transmembrane region" description="Helical" evidence="6">
    <location>
        <begin position="393"/>
        <end position="412"/>
    </location>
</feature>
<dbReference type="PANTHER" id="PTHR42770">
    <property type="entry name" value="AMINO ACID TRANSPORTER-RELATED"/>
    <property type="match status" value="1"/>
</dbReference>
<feature type="transmembrane region" description="Helical" evidence="6">
    <location>
        <begin position="122"/>
        <end position="139"/>
    </location>
</feature>
<keyword evidence="3 6" id="KW-0812">Transmembrane</keyword>
<dbReference type="Pfam" id="PF13520">
    <property type="entry name" value="AA_permease_2"/>
    <property type="match status" value="1"/>
</dbReference>
<proteinExistence type="predicted"/>
<keyword evidence="8" id="KW-1185">Reference proteome</keyword>
<evidence type="ECO:0000256" key="6">
    <source>
        <dbReference type="SAM" id="Phobius"/>
    </source>
</evidence>
<evidence type="ECO:0000313" key="7">
    <source>
        <dbReference type="EMBL" id="NED99478.1"/>
    </source>
</evidence>
<protein>
    <submittedName>
        <fullName evidence="7">APC family permease</fullName>
    </submittedName>
</protein>
<reference evidence="7 8" key="1">
    <citation type="submission" date="2020-02" db="EMBL/GenBank/DDBJ databases">
        <authorList>
            <person name="Li X.-J."/>
            <person name="Han X.-M."/>
        </authorList>
    </citation>
    <scope>NUCLEOTIDE SEQUENCE [LARGE SCALE GENOMIC DNA]</scope>
    <source>
        <strain evidence="7 8">CCTCC AB 2017055</strain>
    </source>
</reference>
<gene>
    <name evidence="7" type="ORF">G1H10_04790</name>
</gene>
<accession>A0A6L9S349</accession>
<feature type="transmembrane region" description="Helical" evidence="6">
    <location>
        <begin position="90"/>
        <end position="116"/>
    </location>
</feature>
<evidence type="ECO:0000256" key="1">
    <source>
        <dbReference type="ARBA" id="ARBA00004651"/>
    </source>
</evidence>
<feature type="transmembrane region" description="Helical" evidence="6">
    <location>
        <begin position="181"/>
        <end position="201"/>
    </location>
</feature>
<evidence type="ECO:0000256" key="3">
    <source>
        <dbReference type="ARBA" id="ARBA00022692"/>
    </source>
</evidence>
<feature type="transmembrane region" description="Helical" evidence="6">
    <location>
        <begin position="371"/>
        <end position="387"/>
    </location>
</feature>
<feature type="transmembrane region" description="Helical" evidence="6">
    <location>
        <begin position="315"/>
        <end position="334"/>
    </location>
</feature>
<name>A0A6L9S349_9ACTN</name>
<feature type="transmembrane region" description="Helical" evidence="6">
    <location>
        <begin position="46"/>
        <end position="69"/>
    </location>
</feature>
<organism evidence="7 8">
    <name type="scientific">Phytoactinopolyspora halotolerans</name>
    <dbReference type="NCBI Taxonomy" id="1981512"/>
    <lineage>
        <taxon>Bacteria</taxon>
        <taxon>Bacillati</taxon>
        <taxon>Actinomycetota</taxon>
        <taxon>Actinomycetes</taxon>
        <taxon>Jiangellales</taxon>
        <taxon>Jiangellaceae</taxon>
        <taxon>Phytoactinopolyspora</taxon>
    </lineage>
</organism>
<dbReference type="EMBL" id="JAAGOA010000003">
    <property type="protein sequence ID" value="NED99478.1"/>
    <property type="molecule type" value="Genomic_DNA"/>
</dbReference>
<sequence>MSQPQSRLSRRLGTGDAVVIGVGAMIGTGVFVVWQPAAEQAGSWLLLGLALAALVAFCNATSTAQLAAVHPKAGGAYHYGRERLGPHWGALAGYAFVVGKTASCATAALAVGTYLWPEHATPVALAAVALITGVNLAGVQKTARAARIILAGVAGVLLVTVVTGLAGAGNDPAATVAIDDVGPLGVLGSAAVLFYAFAGYARIATLGEEVREPTTIPRAVTIGLLIVFGVYLVVGATVLAVLGPEGAAATDQPLHTLVENAGADWLIPVVTVGAGVAALGALLSLLAGVGRTSFAMAAERDLPRAFAAVHPTRRVPHLAELGAGVITAVAVLSGDLVQTLSISSFAVLVYYAVANLSALRLAPEQRRWPRWLAGLGLVLCVGLALSLPARMVVLGAGTLAALLLLRAVVVRFRPVTGRT</sequence>
<comment type="caution">
    <text evidence="7">The sequence shown here is derived from an EMBL/GenBank/DDBJ whole genome shotgun (WGS) entry which is preliminary data.</text>
</comment>
<keyword evidence="2" id="KW-1003">Cell membrane</keyword>
<dbReference type="GO" id="GO:0022857">
    <property type="term" value="F:transmembrane transporter activity"/>
    <property type="evidence" value="ECO:0007669"/>
    <property type="project" value="InterPro"/>
</dbReference>
<dbReference type="Proteomes" id="UP000475214">
    <property type="component" value="Unassembled WGS sequence"/>
</dbReference>
<feature type="transmembrane region" description="Helical" evidence="6">
    <location>
        <begin position="265"/>
        <end position="294"/>
    </location>
</feature>
<keyword evidence="4 6" id="KW-1133">Transmembrane helix</keyword>
<keyword evidence="5 6" id="KW-0472">Membrane</keyword>